<dbReference type="GO" id="GO:0016740">
    <property type="term" value="F:transferase activity"/>
    <property type="evidence" value="ECO:0007669"/>
    <property type="project" value="UniProtKB-KW"/>
</dbReference>
<dbReference type="GO" id="GO:0003676">
    <property type="term" value="F:nucleic acid binding"/>
    <property type="evidence" value="ECO:0007669"/>
    <property type="project" value="InterPro"/>
</dbReference>
<dbReference type="PANTHER" id="PTHR45835">
    <property type="entry name" value="YALI0A06105P"/>
    <property type="match status" value="1"/>
</dbReference>
<gene>
    <name evidence="1" type="ORF">Tci_386689</name>
</gene>
<organism evidence="1">
    <name type="scientific">Tanacetum cinerariifolium</name>
    <name type="common">Dalmatian daisy</name>
    <name type="synonym">Chrysanthemum cinerariifolium</name>
    <dbReference type="NCBI Taxonomy" id="118510"/>
    <lineage>
        <taxon>Eukaryota</taxon>
        <taxon>Viridiplantae</taxon>
        <taxon>Streptophyta</taxon>
        <taxon>Embryophyta</taxon>
        <taxon>Tracheophyta</taxon>
        <taxon>Spermatophyta</taxon>
        <taxon>Magnoliopsida</taxon>
        <taxon>eudicotyledons</taxon>
        <taxon>Gunneridae</taxon>
        <taxon>Pentapetalae</taxon>
        <taxon>asterids</taxon>
        <taxon>campanulids</taxon>
        <taxon>Asterales</taxon>
        <taxon>Asteraceae</taxon>
        <taxon>Asteroideae</taxon>
        <taxon>Anthemideae</taxon>
        <taxon>Anthemidinae</taxon>
        <taxon>Tanacetum</taxon>
    </lineage>
</organism>
<dbReference type="Gene3D" id="3.30.420.10">
    <property type="entry name" value="Ribonuclease H-like superfamily/Ribonuclease H"/>
    <property type="match status" value="1"/>
</dbReference>
<dbReference type="InterPro" id="IPR036397">
    <property type="entry name" value="RNaseH_sf"/>
</dbReference>
<keyword evidence="1" id="KW-0808">Transferase</keyword>
<sequence length="179" mass="21201">MLRSCALEWTGNLDEYLCLVKFAYNNSWHASIKAASYELLYGRKCRAPICWNEVGERVIDGPELIEVTNEKVTIAKEKLKEARSRQKSYANRHRRELAFNSRERVFLKVSLCRVSYPLDQIHEDLSLVEEPKKILDCQERVMRNKTILFVKILWKNHPEREATRETEESMRASYPRFFS</sequence>
<comment type="caution">
    <text evidence="1">The sequence shown here is derived from an EMBL/GenBank/DDBJ whole genome shotgun (WGS) entry which is preliminary data.</text>
</comment>
<dbReference type="EMBL" id="BKCJ010155387">
    <property type="protein sequence ID" value="GEY14715.1"/>
    <property type="molecule type" value="Genomic_DNA"/>
</dbReference>
<reference evidence="1" key="1">
    <citation type="journal article" date="2019" name="Sci. Rep.">
        <title>Draft genome of Tanacetum cinerariifolium, the natural source of mosquito coil.</title>
        <authorList>
            <person name="Yamashiro T."/>
            <person name="Shiraishi A."/>
            <person name="Satake H."/>
            <person name="Nakayama K."/>
        </authorList>
    </citation>
    <scope>NUCLEOTIDE SEQUENCE</scope>
</reference>
<proteinExistence type="predicted"/>
<protein>
    <submittedName>
        <fullName evidence="1">Putative nucleotidyltransferase, ribonuclease H</fullName>
    </submittedName>
</protein>
<dbReference type="PANTHER" id="PTHR45835:SF99">
    <property type="entry name" value="CHROMO DOMAIN-CONTAINING PROTEIN-RELATED"/>
    <property type="match status" value="1"/>
</dbReference>
<name>A0A699HN34_TANCI</name>
<accession>A0A699HN34</accession>
<evidence type="ECO:0000313" key="1">
    <source>
        <dbReference type="EMBL" id="GEY14715.1"/>
    </source>
</evidence>
<dbReference type="AlphaFoldDB" id="A0A699HN34"/>